<keyword evidence="4" id="KW-0808">Transferase</keyword>
<dbReference type="InterPro" id="IPR004839">
    <property type="entry name" value="Aminotransferase_I/II_large"/>
</dbReference>
<dbReference type="Gene3D" id="3.40.640.10">
    <property type="entry name" value="Type I PLP-dependent aspartate aminotransferase-like (Major domain)"/>
    <property type="match status" value="1"/>
</dbReference>
<feature type="domain" description="Aminotransferase class I/classII large" evidence="3">
    <location>
        <begin position="37"/>
        <end position="432"/>
    </location>
</feature>
<dbReference type="Proteomes" id="UP000800035">
    <property type="component" value="Unassembled WGS sequence"/>
</dbReference>
<evidence type="ECO:0000313" key="4">
    <source>
        <dbReference type="EMBL" id="KAF1955285.1"/>
    </source>
</evidence>
<evidence type="ECO:0000256" key="1">
    <source>
        <dbReference type="ARBA" id="ARBA00007441"/>
    </source>
</evidence>
<dbReference type="Gene3D" id="3.90.1150.10">
    <property type="entry name" value="Aspartate Aminotransferase, domain 1"/>
    <property type="match status" value="1"/>
</dbReference>
<dbReference type="InterPro" id="IPR004838">
    <property type="entry name" value="NHTrfase_class1_PyrdxlP-BS"/>
</dbReference>
<dbReference type="PANTHER" id="PTHR43795:SF63">
    <property type="entry name" value="PUTATIVE (AFU_ORTHOLOGUE AFUA_4G00630)-RELATED"/>
    <property type="match status" value="1"/>
</dbReference>
<dbReference type="GO" id="GO:0006520">
    <property type="term" value="P:amino acid metabolic process"/>
    <property type="evidence" value="ECO:0007669"/>
    <property type="project" value="TreeGrafter"/>
</dbReference>
<dbReference type="PANTHER" id="PTHR43795">
    <property type="entry name" value="BIFUNCTIONAL ASPARTATE AMINOTRANSFERASE AND GLUTAMATE/ASPARTATE-PREPHENATE AMINOTRANSFERASE-RELATED"/>
    <property type="match status" value="1"/>
</dbReference>
<reference evidence="4" key="1">
    <citation type="journal article" date="2020" name="Stud. Mycol.">
        <title>101 Dothideomycetes genomes: a test case for predicting lifestyles and emergence of pathogens.</title>
        <authorList>
            <person name="Haridas S."/>
            <person name="Albert R."/>
            <person name="Binder M."/>
            <person name="Bloem J."/>
            <person name="Labutti K."/>
            <person name="Salamov A."/>
            <person name="Andreopoulos B."/>
            <person name="Baker S."/>
            <person name="Barry K."/>
            <person name="Bills G."/>
            <person name="Bluhm B."/>
            <person name="Cannon C."/>
            <person name="Castanera R."/>
            <person name="Culley D."/>
            <person name="Daum C."/>
            <person name="Ezra D."/>
            <person name="Gonzalez J."/>
            <person name="Henrissat B."/>
            <person name="Kuo A."/>
            <person name="Liang C."/>
            <person name="Lipzen A."/>
            <person name="Lutzoni F."/>
            <person name="Magnuson J."/>
            <person name="Mondo S."/>
            <person name="Nolan M."/>
            <person name="Ohm R."/>
            <person name="Pangilinan J."/>
            <person name="Park H.-J."/>
            <person name="Ramirez L."/>
            <person name="Alfaro M."/>
            <person name="Sun H."/>
            <person name="Tritt A."/>
            <person name="Yoshinaga Y."/>
            <person name="Zwiers L.-H."/>
            <person name="Turgeon B."/>
            <person name="Goodwin S."/>
            <person name="Spatafora J."/>
            <person name="Crous P."/>
            <person name="Grigoriev I."/>
        </authorList>
    </citation>
    <scope>NUCLEOTIDE SEQUENCE</scope>
    <source>
        <strain evidence="4">CBS 675.92</strain>
    </source>
</reference>
<dbReference type="Pfam" id="PF00155">
    <property type="entry name" value="Aminotran_1_2"/>
    <property type="match status" value="1"/>
</dbReference>
<keyword evidence="2" id="KW-0663">Pyridoxal phosphate</keyword>
<evidence type="ECO:0000256" key="2">
    <source>
        <dbReference type="ARBA" id="ARBA00022898"/>
    </source>
</evidence>
<dbReference type="GO" id="GO:0008483">
    <property type="term" value="F:transaminase activity"/>
    <property type="evidence" value="ECO:0007669"/>
    <property type="project" value="TreeGrafter"/>
</dbReference>
<dbReference type="InterPro" id="IPR015422">
    <property type="entry name" value="PyrdxlP-dep_Trfase_small"/>
</dbReference>
<sequence>MLSTRGAQASAGAAKETEVWDVLSDLHHPTANPAGFISLGVAENSLMHTTLRDFLHSKPLVDSSAVSLTYGSGPTGSKSVRKALSTFVNAYFKPYAAVHASQIMATNGVSTAIEHCSWVFANSGDGILLGRPYYRAFIPDIGLRPGVKVVGVAFGGADPLGQECVKRYEKAILAEKEKGVKVRALMLCNPHNPLGRCYSKETVIDLMKLCQKYELHFISDEIYALSVWKNTVDKLDTLPTPFTSALSIDTAGIIDPALVHVLWGFSKDFGANGIRLGAIISQNNPDFLRACHTCAIYSSPSSLAENAAVAILSDENFLASYVQMNQERLSSAYAYAVNLLRRYDIEYRPGANSAFFLFVNLGKKYLENRREDTVVDPSKGEVESTVTQFIYDRLMMKKIFLVLGDAVGAEEPGWFRLVFSQDKELVEEGIRRVAEALEE</sequence>
<dbReference type="PRINTS" id="PR00753">
    <property type="entry name" value="ACCSYNTHASE"/>
</dbReference>
<gene>
    <name evidence="4" type="ORF">CC80DRAFT_493206</name>
</gene>
<dbReference type="OrthoDB" id="7042322at2759"/>
<organism evidence="4 5">
    <name type="scientific">Byssothecium circinans</name>
    <dbReference type="NCBI Taxonomy" id="147558"/>
    <lineage>
        <taxon>Eukaryota</taxon>
        <taxon>Fungi</taxon>
        <taxon>Dikarya</taxon>
        <taxon>Ascomycota</taxon>
        <taxon>Pezizomycotina</taxon>
        <taxon>Dothideomycetes</taxon>
        <taxon>Pleosporomycetidae</taxon>
        <taxon>Pleosporales</taxon>
        <taxon>Massarineae</taxon>
        <taxon>Massarinaceae</taxon>
        <taxon>Byssothecium</taxon>
    </lineage>
</organism>
<accession>A0A6A5TRI4</accession>
<keyword evidence="5" id="KW-1185">Reference proteome</keyword>
<proteinExistence type="inferred from homology"/>
<dbReference type="InterPro" id="IPR050478">
    <property type="entry name" value="Ethylene_sulfur-biosynth"/>
</dbReference>
<evidence type="ECO:0000259" key="3">
    <source>
        <dbReference type="Pfam" id="PF00155"/>
    </source>
</evidence>
<dbReference type="CDD" id="cd00609">
    <property type="entry name" value="AAT_like"/>
    <property type="match status" value="1"/>
</dbReference>
<dbReference type="InterPro" id="IPR015424">
    <property type="entry name" value="PyrdxlP-dep_Trfase"/>
</dbReference>
<evidence type="ECO:0000313" key="5">
    <source>
        <dbReference type="Proteomes" id="UP000800035"/>
    </source>
</evidence>
<dbReference type="EMBL" id="ML976995">
    <property type="protein sequence ID" value="KAF1955285.1"/>
    <property type="molecule type" value="Genomic_DNA"/>
</dbReference>
<dbReference type="PROSITE" id="PS00105">
    <property type="entry name" value="AA_TRANSFER_CLASS_1"/>
    <property type="match status" value="1"/>
</dbReference>
<dbReference type="SUPFAM" id="SSF53383">
    <property type="entry name" value="PLP-dependent transferases"/>
    <property type="match status" value="1"/>
</dbReference>
<name>A0A6A5TRI4_9PLEO</name>
<comment type="similarity">
    <text evidence="1">Belongs to the class-I pyridoxal-phosphate-dependent aminotransferase family.</text>
</comment>
<dbReference type="InterPro" id="IPR015421">
    <property type="entry name" value="PyrdxlP-dep_Trfase_major"/>
</dbReference>
<protein>
    <submittedName>
        <fullName evidence="4">PLP-dependent transferase</fullName>
    </submittedName>
</protein>
<dbReference type="AlphaFoldDB" id="A0A6A5TRI4"/>
<dbReference type="GO" id="GO:0030170">
    <property type="term" value="F:pyridoxal phosphate binding"/>
    <property type="evidence" value="ECO:0007669"/>
    <property type="project" value="InterPro"/>
</dbReference>